<evidence type="ECO:0000256" key="1">
    <source>
        <dbReference type="SAM" id="MobiDB-lite"/>
    </source>
</evidence>
<feature type="region of interest" description="Disordered" evidence="1">
    <location>
        <begin position="1"/>
        <end position="61"/>
    </location>
</feature>
<reference evidence="2 3" key="1">
    <citation type="submission" date="2019-06" db="EMBL/GenBank/DDBJ databases">
        <title>Sequencing the genomes of 1000 actinobacteria strains.</title>
        <authorList>
            <person name="Klenk H.-P."/>
        </authorList>
    </citation>
    <scope>NUCLEOTIDE SEQUENCE [LARGE SCALE GENOMIC DNA]</scope>
    <source>
        <strain evidence="2 3">DSM 43186</strain>
    </source>
</reference>
<dbReference type="AlphaFoldDB" id="A0A543ISC2"/>
<dbReference type="EMBL" id="VFPQ01000001">
    <property type="protein sequence ID" value="TQM73484.1"/>
    <property type="molecule type" value="Genomic_DNA"/>
</dbReference>
<organism evidence="2 3">
    <name type="scientific">Thermopolyspora flexuosa</name>
    <dbReference type="NCBI Taxonomy" id="103836"/>
    <lineage>
        <taxon>Bacteria</taxon>
        <taxon>Bacillati</taxon>
        <taxon>Actinomycetota</taxon>
        <taxon>Actinomycetes</taxon>
        <taxon>Streptosporangiales</taxon>
        <taxon>Streptosporangiaceae</taxon>
        <taxon>Thermopolyspora</taxon>
    </lineage>
</organism>
<dbReference type="InterPro" id="IPR028994">
    <property type="entry name" value="Integrin_alpha_N"/>
</dbReference>
<dbReference type="Gene3D" id="2.130.10.130">
    <property type="entry name" value="Integrin alpha, N-terminal"/>
    <property type="match status" value="1"/>
</dbReference>
<evidence type="ECO:0008006" key="4">
    <source>
        <dbReference type="Google" id="ProtNLM"/>
    </source>
</evidence>
<keyword evidence="3" id="KW-1185">Reference proteome</keyword>
<evidence type="ECO:0000313" key="2">
    <source>
        <dbReference type="EMBL" id="TQM73484.1"/>
    </source>
</evidence>
<sequence>MHAAPPKSLGRRDKRRPYGRGANRSGWLEKVVGAPGESTDGSGTSPATTEDTGPAPGVPNAGAVTVLFDPLTARPCSTKIVHAEGRTAGARFGHSLAVGNRDDERYLQAGAPGADAVEVVSLNGDPRPSNTLTFPKRGAGFGHSLALADGRAVVGAPRADGSRGNVSIHLLDPGAPSPRIVEPQGCRCPVRPGRHRRAPACG</sequence>
<protein>
    <recommendedName>
        <fullName evidence="4">Lactonase family protein with 7-bladed beta-propeller</fullName>
    </recommendedName>
</protein>
<evidence type="ECO:0000313" key="3">
    <source>
        <dbReference type="Proteomes" id="UP000319213"/>
    </source>
</evidence>
<accession>A0A543ISC2</accession>
<name>A0A543ISC2_9ACTN</name>
<gene>
    <name evidence="2" type="ORF">FHX40_0125</name>
</gene>
<feature type="compositionally biased region" description="Polar residues" evidence="1">
    <location>
        <begin position="39"/>
        <end position="51"/>
    </location>
</feature>
<dbReference type="Proteomes" id="UP000319213">
    <property type="component" value="Unassembled WGS sequence"/>
</dbReference>
<dbReference type="SUPFAM" id="SSF69318">
    <property type="entry name" value="Integrin alpha N-terminal domain"/>
    <property type="match status" value="1"/>
</dbReference>
<comment type="caution">
    <text evidence="2">The sequence shown here is derived from an EMBL/GenBank/DDBJ whole genome shotgun (WGS) entry which is preliminary data.</text>
</comment>
<proteinExistence type="predicted"/>